<gene>
    <name evidence="3" type="ORF">H696_04395</name>
</gene>
<dbReference type="SUPFAM" id="SSF102848">
    <property type="entry name" value="NSFL1 (p97 ATPase) cofactor p47, SEP domain"/>
    <property type="match status" value="1"/>
</dbReference>
<dbReference type="InterPro" id="IPR001012">
    <property type="entry name" value="UBX_dom"/>
</dbReference>
<feature type="domain" description="UBX" evidence="2">
    <location>
        <begin position="265"/>
        <end position="337"/>
    </location>
</feature>
<dbReference type="PANTHER" id="PTHR23333:SF20">
    <property type="entry name" value="NSFL1 COFACTOR P47"/>
    <property type="match status" value="1"/>
</dbReference>
<dbReference type="AlphaFoldDB" id="A0A058Z414"/>
<accession>A0A058Z414</accession>
<dbReference type="GO" id="GO:0005829">
    <property type="term" value="C:cytosol"/>
    <property type="evidence" value="ECO:0007669"/>
    <property type="project" value="TreeGrafter"/>
</dbReference>
<dbReference type="Pfam" id="PF00789">
    <property type="entry name" value="UBX"/>
    <property type="match status" value="1"/>
</dbReference>
<reference evidence="3" key="1">
    <citation type="submission" date="2013-04" db="EMBL/GenBank/DDBJ databases">
        <title>The Genome Sequence of Fonticula alba ATCC 38817.</title>
        <authorList>
            <consortium name="The Broad Institute Genomics Platform"/>
            <person name="Russ C."/>
            <person name="Cuomo C."/>
            <person name="Burger G."/>
            <person name="Gray M.W."/>
            <person name="Holland P.W.H."/>
            <person name="King N."/>
            <person name="Lang F.B.F."/>
            <person name="Roger A.J."/>
            <person name="Ruiz-Trillo I."/>
            <person name="Brown M."/>
            <person name="Walker B."/>
            <person name="Young S."/>
            <person name="Zeng Q."/>
            <person name="Gargeya S."/>
            <person name="Fitzgerald M."/>
            <person name="Haas B."/>
            <person name="Abouelleil A."/>
            <person name="Allen A.W."/>
            <person name="Alvarado L."/>
            <person name="Arachchi H.M."/>
            <person name="Berlin A.M."/>
            <person name="Chapman S.B."/>
            <person name="Gainer-Dewar J."/>
            <person name="Goldberg J."/>
            <person name="Griggs A."/>
            <person name="Gujja S."/>
            <person name="Hansen M."/>
            <person name="Howarth C."/>
            <person name="Imamovic A."/>
            <person name="Ireland A."/>
            <person name="Larimer J."/>
            <person name="McCowan C."/>
            <person name="Murphy C."/>
            <person name="Pearson M."/>
            <person name="Poon T.W."/>
            <person name="Priest M."/>
            <person name="Roberts A."/>
            <person name="Saif S."/>
            <person name="Shea T."/>
            <person name="Sisk P."/>
            <person name="Sykes S."/>
            <person name="Wortman J."/>
            <person name="Nusbaum C."/>
            <person name="Birren B."/>
        </authorList>
    </citation>
    <scope>NUCLEOTIDE SEQUENCE [LARGE SCALE GENOMIC DNA]</scope>
    <source>
        <strain evidence="3">ATCC 38817</strain>
    </source>
</reference>
<sequence length="339" mass="35670">MSSDGSSSSRRQANNGSPRIMNMSDLIRSNDPGDAPGENRHNEYFAGGTRSGLAIEGPDQGRPGDAPADLRSMFLQHAYQNQVQASDTDSAYDSQEASTSFTGTSYRLGLANGSPSMSPSTSSQGALNAQSEAAPQSRRVYLLMYTDGFGFSNSAEGPAEPLHSFADEASHELLQVVMSGRIPRELLPRLGVAADSPTLHTDIQVVTFNHPAPTPPAPKFAGTSLRLGSAGGADEAAANSIANTTDFSSPAEISLPAGSPGSFMVRVRLASGSNLTVRLNDSHTVLDLYNHIRAVNSDSNQRRFMLKSTLPGSDVVADIQNVTVKGAGWAGSTLAQSWL</sequence>
<dbReference type="RefSeq" id="XP_009496546.1">
    <property type="nucleotide sequence ID" value="XM_009498271.1"/>
</dbReference>
<feature type="region of interest" description="Disordered" evidence="1">
    <location>
        <begin position="1"/>
        <end position="68"/>
    </location>
</feature>
<dbReference type="GO" id="GO:0000045">
    <property type="term" value="P:autophagosome assembly"/>
    <property type="evidence" value="ECO:0007669"/>
    <property type="project" value="TreeGrafter"/>
</dbReference>
<evidence type="ECO:0000313" key="4">
    <source>
        <dbReference type="Proteomes" id="UP000030693"/>
    </source>
</evidence>
<protein>
    <recommendedName>
        <fullName evidence="2">UBX domain-containing protein</fullName>
    </recommendedName>
</protein>
<evidence type="ECO:0000256" key="1">
    <source>
        <dbReference type="SAM" id="MobiDB-lite"/>
    </source>
</evidence>
<feature type="region of interest" description="Disordered" evidence="1">
    <location>
        <begin position="110"/>
        <end position="133"/>
    </location>
</feature>
<dbReference type="GO" id="GO:0031468">
    <property type="term" value="P:nuclear membrane reassembly"/>
    <property type="evidence" value="ECO:0007669"/>
    <property type="project" value="TreeGrafter"/>
</dbReference>
<organism evidence="3">
    <name type="scientific">Fonticula alba</name>
    <name type="common">Slime mold</name>
    <dbReference type="NCBI Taxonomy" id="691883"/>
    <lineage>
        <taxon>Eukaryota</taxon>
        <taxon>Rotosphaerida</taxon>
        <taxon>Fonticulaceae</taxon>
        <taxon>Fonticula</taxon>
    </lineage>
</organism>
<keyword evidence="4" id="KW-1185">Reference proteome</keyword>
<dbReference type="Proteomes" id="UP000030693">
    <property type="component" value="Unassembled WGS sequence"/>
</dbReference>
<name>A0A058Z414_FONAL</name>
<dbReference type="GO" id="GO:0061025">
    <property type="term" value="P:membrane fusion"/>
    <property type="evidence" value="ECO:0007669"/>
    <property type="project" value="TreeGrafter"/>
</dbReference>
<dbReference type="eggNOG" id="KOG2086">
    <property type="taxonomic scope" value="Eukaryota"/>
</dbReference>
<dbReference type="SUPFAM" id="SSF54236">
    <property type="entry name" value="Ubiquitin-like"/>
    <property type="match status" value="1"/>
</dbReference>
<dbReference type="Gene3D" id="3.10.20.90">
    <property type="entry name" value="Phosphatidylinositol 3-kinase Catalytic Subunit, Chain A, domain 1"/>
    <property type="match status" value="1"/>
</dbReference>
<feature type="compositionally biased region" description="Low complexity" evidence="1">
    <location>
        <begin position="114"/>
        <end position="123"/>
    </location>
</feature>
<dbReference type="InterPro" id="IPR036241">
    <property type="entry name" value="NSFL1C_SEP_dom_sf"/>
</dbReference>
<dbReference type="GO" id="GO:0043130">
    <property type="term" value="F:ubiquitin binding"/>
    <property type="evidence" value="ECO:0007669"/>
    <property type="project" value="TreeGrafter"/>
</dbReference>
<dbReference type="PANTHER" id="PTHR23333">
    <property type="entry name" value="UBX DOMAIN CONTAINING PROTEIN"/>
    <property type="match status" value="1"/>
</dbReference>
<dbReference type="InterPro" id="IPR029071">
    <property type="entry name" value="Ubiquitin-like_domsf"/>
</dbReference>
<evidence type="ECO:0000313" key="3">
    <source>
        <dbReference type="EMBL" id="KCV68975.1"/>
    </source>
</evidence>
<dbReference type="STRING" id="691883.A0A058Z414"/>
<dbReference type="GO" id="GO:0007030">
    <property type="term" value="P:Golgi organization"/>
    <property type="evidence" value="ECO:0007669"/>
    <property type="project" value="TreeGrafter"/>
</dbReference>
<dbReference type="GeneID" id="20529120"/>
<evidence type="ECO:0000259" key="2">
    <source>
        <dbReference type="PROSITE" id="PS50033"/>
    </source>
</evidence>
<dbReference type="EMBL" id="KB932207">
    <property type="protein sequence ID" value="KCV68975.1"/>
    <property type="molecule type" value="Genomic_DNA"/>
</dbReference>
<dbReference type="GO" id="GO:0005634">
    <property type="term" value="C:nucleus"/>
    <property type="evidence" value="ECO:0007669"/>
    <property type="project" value="TreeGrafter"/>
</dbReference>
<dbReference type="OrthoDB" id="25887at2759"/>
<dbReference type="PROSITE" id="PS50033">
    <property type="entry name" value="UBX"/>
    <property type="match status" value="1"/>
</dbReference>
<proteinExistence type="predicted"/>
<feature type="compositionally biased region" description="Polar residues" evidence="1">
    <location>
        <begin position="124"/>
        <end position="133"/>
    </location>
</feature>
<dbReference type="GO" id="GO:0043161">
    <property type="term" value="P:proteasome-mediated ubiquitin-dependent protein catabolic process"/>
    <property type="evidence" value="ECO:0007669"/>
    <property type="project" value="TreeGrafter"/>
</dbReference>